<feature type="coiled-coil region" evidence="7">
    <location>
        <begin position="656"/>
        <end position="722"/>
    </location>
</feature>
<feature type="region of interest" description="Disordered" evidence="8">
    <location>
        <begin position="522"/>
        <end position="596"/>
    </location>
</feature>
<dbReference type="InterPro" id="IPR001752">
    <property type="entry name" value="Kinesin_motor_dom"/>
</dbReference>
<evidence type="ECO:0000256" key="8">
    <source>
        <dbReference type="SAM" id="MobiDB-lite"/>
    </source>
</evidence>
<feature type="compositionally biased region" description="Basic and acidic residues" evidence="8">
    <location>
        <begin position="439"/>
        <end position="459"/>
    </location>
</feature>
<feature type="compositionally biased region" description="Low complexity" evidence="8">
    <location>
        <begin position="735"/>
        <end position="748"/>
    </location>
</feature>
<evidence type="ECO:0000256" key="7">
    <source>
        <dbReference type="SAM" id="Coils"/>
    </source>
</evidence>
<reference evidence="10" key="1">
    <citation type="submission" date="2023-04" db="EMBL/GenBank/DDBJ databases">
        <title>Phytophthora lilii NBRC 32176.</title>
        <authorList>
            <person name="Ichikawa N."/>
            <person name="Sato H."/>
            <person name="Tonouchi N."/>
        </authorList>
    </citation>
    <scope>NUCLEOTIDE SEQUENCE</scope>
    <source>
        <strain evidence="10">NBRC 32176</strain>
    </source>
</reference>
<protein>
    <submittedName>
        <fullName evidence="10">Unnamed protein product</fullName>
    </submittedName>
</protein>
<dbReference type="EMBL" id="BSXW01000357">
    <property type="protein sequence ID" value="GMF19888.1"/>
    <property type="molecule type" value="Genomic_DNA"/>
</dbReference>
<dbReference type="InterPro" id="IPR036961">
    <property type="entry name" value="Kinesin_motor_dom_sf"/>
</dbReference>
<comment type="subcellular location">
    <subcellularLocation>
        <location evidence="1">Cytoplasm</location>
    </subcellularLocation>
</comment>
<dbReference type="GO" id="GO:0005524">
    <property type="term" value="F:ATP binding"/>
    <property type="evidence" value="ECO:0007669"/>
    <property type="project" value="UniProtKB-KW"/>
</dbReference>
<dbReference type="Proteomes" id="UP001165083">
    <property type="component" value="Unassembled WGS sequence"/>
</dbReference>
<feature type="coiled-coil region" evidence="7">
    <location>
        <begin position="811"/>
        <end position="922"/>
    </location>
</feature>
<dbReference type="GO" id="GO:0008017">
    <property type="term" value="F:microtubule binding"/>
    <property type="evidence" value="ECO:0007669"/>
    <property type="project" value="InterPro"/>
</dbReference>
<comment type="caution">
    <text evidence="10">The sequence shown here is derived from an EMBL/GenBank/DDBJ whole genome shotgun (WGS) entry which is preliminary data.</text>
</comment>
<evidence type="ECO:0000313" key="10">
    <source>
        <dbReference type="EMBL" id="GMF19888.1"/>
    </source>
</evidence>
<dbReference type="GO" id="GO:0007018">
    <property type="term" value="P:microtubule-based movement"/>
    <property type="evidence" value="ECO:0007669"/>
    <property type="project" value="InterPro"/>
</dbReference>
<evidence type="ECO:0000259" key="9">
    <source>
        <dbReference type="PROSITE" id="PS50067"/>
    </source>
</evidence>
<feature type="region of interest" description="Disordered" evidence="8">
    <location>
        <begin position="1040"/>
        <end position="1061"/>
    </location>
</feature>
<name>A0A9W6TV45_9STRA</name>
<feature type="domain" description="Kinesin motor" evidence="9">
    <location>
        <begin position="1"/>
        <end position="289"/>
    </location>
</feature>
<keyword evidence="4" id="KW-0067">ATP-binding</keyword>
<dbReference type="InterPro" id="IPR027640">
    <property type="entry name" value="Kinesin-like_fam"/>
</dbReference>
<dbReference type="PROSITE" id="PS00411">
    <property type="entry name" value="KINESIN_MOTOR_1"/>
    <property type="match status" value="1"/>
</dbReference>
<dbReference type="PRINTS" id="PR00380">
    <property type="entry name" value="KINESINHEAVY"/>
</dbReference>
<dbReference type="GO" id="GO:0051231">
    <property type="term" value="P:spindle elongation"/>
    <property type="evidence" value="ECO:0007669"/>
    <property type="project" value="TreeGrafter"/>
</dbReference>
<dbReference type="GO" id="GO:0005875">
    <property type="term" value="C:microtubule associated complex"/>
    <property type="evidence" value="ECO:0007669"/>
    <property type="project" value="TreeGrafter"/>
</dbReference>
<keyword evidence="2" id="KW-0963">Cytoplasm</keyword>
<comment type="similarity">
    <text evidence="6">Belongs to the TRAFAC class myosin-kinesin ATPase superfamily. Kinesin family.</text>
</comment>
<feature type="region of interest" description="Disordered" evidence="8">
    <location>
        <begin position="612"/>
        <end position="649"/>
    </location>
</feature>
<feature type="region of interest" description="Disordered" evidence="8">
    <location>
        <begin position="735"/>
        <end position="774"/>
    </location>
</feature>
<dbReference type="GO" id="GO:0003777">
    <property type="term" value="F:microtubule motor activity"/>
    <property type="evidence" value="ECO:0007669"/>
    <property type="project" value="InterPro"/>
</dbReference>
<dbReference type="OrthoDB" id="3176171at2759"/>
<evidence type="ECO:0000313" key="11">
    <source>
        <dbReference type="Proteomes" id="UP001165083"/>
    </source>
</evidence>
<proteinExistence type="inferred from homology"/>
<evidence type="ECO:0000256" key="3">
    <source>
        <dbReference type="ARBA" id="ARBA00022741"/>
    </source>
</evidence>
<feature type="region of interest" description="Disordered" evidence="8">
    <location>
        <begin position="324"/>
        <end position="351"/>
    </location>
</feature>
<feature type="compositionally biased region" description="Low complexity" evidence="8">
    <location>
        <begin position="625"/>
        <end position="646"/>
    </location>
</feature>
<evidence type="ECO:0000256" key="6">
    <source>
        <dbReference type="PROSITE-ProRule" id="PRU00283"/>
    </source>
</evidence>
<evidence type="ECO:0000256" key="2">
    <source>
        <dbReference type="ARBA" id="ARBA00022490"/>
    </source>
</evidence>
<organism evidence="10 11">
    <name type="scientific">Phytophthora lilii</name>
    <dbReference type="NCBI Taxonomy" id="2077276"/>
    <lineage>
        <taxon>Eukaryota</taxon>
        <taxon>Sar</taxon>
        <taxon>Stramenopiles</taxon>
        <taxon>Oomycota</taxon>
        <taxon>Peronosporomycetes</taxon>
        <taxon>Peronosporales</taxon>
        <taxon>Peronosporaceae</taxon>
        <taxon>Phytophthora</taxon>
    </lineage>
</organism>
<dbReference type="Pfam" id="PF00225">
    <property type="entry name" value="Kinesin"/>
    <property type="match status" value="1"/>
</dbReference>
<feature type="compositionally biased region" description="Low complexity" evidence="8">
    <location>
        <begin position="1101"/>
        <end position="1110"/>
    </location>
</feature>
<dbReference type="SMART" id="SM00129">
    <property type="entry name" value="KISc"/>
    <property type="match status" value="1"/>
</dbReference>
<gene>
    <name evidence="10" type="ORF">Plil01_000765100</name>
</gene>
<comment type="caution">
    <text evidence="6">Lacks conserved residue(s) required for the propagation of feature annotation.</text>
</comment>
<dbReference type="InterPro" id="IPR027417">
    <property type="entry name" value="P-loop_NTPase"/>
</dbReference>
<dbReference type="PANTHER" id="PTHR47969">
    <property type="entry name" value="CHROMOSOME-ASSOCIATED KINESIN KIF4A-RELATED"/>
    <property type="match status" value="1"/>
</dbReference>
<dbReference type="PROSITE" id="PS50067">
    <property type="entry name" value="KINESIN_MOTOR_2"/>
    <property type="match status" value="1"/>
</dbReference>
<keyword evidence="3" id="KW-0547">Nucleotide-binding</keyword>
<dbReference type="PANTHER" id="PTHR47969:SF15">
    <property type="entry name" value="CHROMOSOME-ASSOCIATED KINESIN KIF4A-RELATED"/>
    <property type="match status" value="1"/>
</dbReference>
<feature type="compositionally biased region" description="Polar residues" evidence="8">
    <location>
        <begin position="332"/>
        <end position="342"/>
    </location>
</feature>
<accession>A0A9W6TV45</accession>
<evidence type="ECO:0000256" key="4">
    <source>
        <dbReference type="ARBA" id="ARBA00022840"/>
    </source>
</evidence>
<sequence>MIEQGKAKAPSNSSSAGIELSPLTTYSELPARKRLGDIHLSSYEHGLKRCVFAEIAGDAVFKKLQQNESSDNQRKSEHTLRVEYVEIYNEELRDLLHPETTSKQLAIREDGEGNIVIAGVKSEPADSKEAVFRHLVVGGASRVTGSTLMNEHSSRSHAIFSLLLEQRDLASGTRRLSKFHLVDLAGSERAKRTGAVAGRFKESVSINQGLLALGNVISALGDDKRRIGSAGSGSGAVHVPYRDSKLTRLLQDSLGGNARTLMIACVSPASVNFEETLNTLKYANRAKNIKNKPIVNDRIVTEEERQRNDEEMSRMRAEIANLQTQLQQQKTATPASRPSSSMGKYETHADPEPDLATVSRDLAQAAKCVRLYGDAVESIRTYSMEAATLLVAMEREIKSLGRPVQQRLNEIVKLLNASIQTANGSEISAKKLLPSSSRRRPEQDADSTCHEGETTKPEEETVVVQKLRLELKEAKANLVRDEQIFEMKNADIQRFQALLLEAKGKNENLIQRVQELERGGQLWSNAGDHGSASAAQAKSRSHFDIQESKCSSRTTTASPSGRSSRVSSAAGSKTVSSSRGLFTRRGGSAGYDGDEDKVVMDHCDEDNNLVECRMPSAPRKGKSSGGLDFTSSSSSNTSDSSRDLNTGSRLRTSEAIGKLESTITALQSKLEELQKKNEELLDAREESTRRWALERQNYERQLSEAEHSLETLKRDNQVLEDAVLDEKRGVADGIVSSSKVHRSSSVEGSVEHERPDTATSSKSARPPTARKSCSAKLVDKETALSAFESSVLKLIEYHTTRREVVQLLKGKNETEQSRNEAARRVNALEMQKMRQSLGLRESISDLSKSLHALDERMQAEAKSSEELERLKKLRVRAEQKLLTLRKTEEKAEFLDSEAQQELQDLEELIADLDSHIAFQDAELAAARNDLLTIKQRSESTDTKSPLDGLAIGLIQQLGLGEEKSSSVVASIIGKSLEEVARLRMRVNDMGNEVQALQNLLNEREVALGQLESGLVVARDEFDRRLTAQQQESAQALEQLKKMHARASMPSDNDGGVDVDSSHNDGEWQKLIVRCQKDEYIADLEKHLVFYKSKAKQMQAQLQQLIRSSSEQQRRSEDGESSDGECVRQLRRRIQQLEDANDGLMKDLATAKVYLRASHSRGSALGTSGQRTGAKVVRVSRSEIRELPAPPTPPVHIAKARSDLQSRNIEIRGSGLHLPKVETERRMEEEEVIVLAVCAAVAQVSTLLAEDAEDTPPNAKTQVLTVTVLHFEPMLQSAMYESWFQGNLRCTKITFLRIASFLKTHGASFAQVKSRKHPFEKKVAAALYVLGAKGGCREVGAAMGMSRSYAKEITTEVVHFLRQVATNIIGFPNTLEDWRQ</sequence>
<evidence type="ECO:0000256" key="1">
    <source>
        <dbReference type="ARBA" id="ARBA00004496"/>
    </source>
</evidence>
<keyword evidence="5 7" id="KW-0175">Coiled coil</keyword>
<feature type="region of interest" description="Disordered" evidence="8">
    <location>
        <begin position="428"/>
        <end position="459"/>
    </location>
</feature>
<feature type="compositionally biased region" description="Low complexity" evidence="8">
    <location>
        <begin position="557"/>
        <end position="578"/>
    </location>
</feature>
<dbReference type="GO" id="GO:0005737">
    <property type="term" value="C:cytoplasm"/>
    <property type="evidence" value="ECO:0007669"/>
    <property type="project" value="UniProtKB-SubCell"/>
</dbReference>
<dbReference type="GO" id="GO:0007052">
    <property type="term" value="P:mitotic spindle organization"/>
    <property type="evidence" value="ECO:0007669"/>
    <property type="project" value="TreeGrafter"/>
</dbReference>
<keyword evidence="11" id="KW-1185">Reference proteome</keyword>
<feature type="coiled-coil region" evidence="7">
    <location>
        <begin position="464"/>
        <end position="519"/>
    </location>
</feature>
<dbReference type="Gene3D" id="3.40.850.10">
    <property type="entry name" value="Kinesin motor domain"/>
    <property type="match status" value="1"/>
</dbReference>
<evidence type="ECO:0000256" key="5">
    <source>
        <dbReference type="ARBA" id="ARBA00023054"/>
    </source>
</evidence>
<dbReference type="SUPFAM" id="SSF52540">
    <property type="entry name" value="P-loop containing nucleoside triphosphate hydrolases"/>
    <property type="match status" value="1"/>
</dbReference>
<dbReference type="InterPro" id="IPR019821">
    <property type="entry name" value="Kinesin_motor_CS"/>
</dbReference>
<feature type="region of interest" description="Disordered" evidence="8">
    <location>
        <begin position="1101"/>
        <end position="1127"/>
    </location>
</feature>